<name>A0ABS6JLA5_9BACI</name>
<proteinExistence type="predicted"/>
<comment type="caution">
    <text evidence="1">The sequence shown here is derived from an EMBL/GenBank/DDBJ whole genome shotgun (WGS) entry which is preliminary data.</text>
</comment>
<evidence type="ECO:0000313" key="1">
    <source>
        <dbReference type="EMBL" id="MBU9714449.1"/>
    </source>
</evidence>
<sequence>MSKSNTHTGENTKFKDILIRVVEGDETALEDLIKQKQNWKTHENKIGRKNTYLDVRTVYTVPTLNHFYKYCIENFAKLGKDEVKTIFQEALMEFVNVEILQKNPTKPKELGNYTLVKWAKKYIHGFIQTEQDRVLGKVVLAKNTGEIVSREIEIVSERGSSSDYDNDEDNLSDSSSYYNQKSFEQWDQKNLFMSFADFIKDMEMEAYINKILTKQQLAVYQKLIRKYELDNQKTYGNTHIAKELNIDESRVRAIEETIGDKLYKLYKLWFNTKKKKNVPLSHEIRDFLTMFNNVIDNIEDVNAQFELLIGWFKTQFDKEKQVNVNYLHKNRVEHEPSIIDLIMEGDSQFKEVLLQMDKQLHKSTYMTLCKIMNGEIVHRKLRTETKNTIITKCLSIFYTYLNNLDKDLRKVASYIKTYEKQ</sequence>
<dbReference type="Proteomes" id="UP000784880">
    <property type="component" value="Unassembled WGS sequence"/>
</dbReference>
<evidence type="ECO:0000313" key="2">
    <source>
        <dbReference type="Proteomes" id="UP000784880"/>
    </source>
</evidence>
<gene>
    <name evidence="1" type="ORF">KS419_22160</name>
</gene>
<protein>
    <recommendedName>
        <fullName evidence="3">Sigma-70 family RNA polymerase sigma factor</fullName>
    </recommendedName>
</protein>
<organism evidence="1 2">
    <name type="scientific">Evansella tamaricis</name>
    <dbReference type="NCBI Taxonomy" id="2069301"/>
    <lineage>
        <taxon>Bacteria</taxon>
        <taxon>Bacillati</taxon>
        <taxon>Bacillota</taxon>
        <taxon>Bacilli</taxon>
        <taxon>Bacillales</taxon>
        <taxon>Bacillaceae</taxon>
        <taxon>Evansella</taxon>
    </lineage>
</organism>
<keyword evidence="2" id="KW-1185">Reference proteome</keyword>
<dbReference type="EMBL" id="JAHQCS010000178">
    <property type="protein sequence ID" value="MBU9714449.1"/>
    <property type="molecule type" value="Genomic_DNA"/>
</dbReference>
<accession>A0ABS6JLA5</accession>
<evidence type="ECO:0008006" key="3">
    <source>
        <dbReference type="Google" id="ProtNLM"/>
    </source>
</evidence>
<dbReference type="RefSeq" id="WP_217069032.1">
    <property type="nucleotide sequence ID" value="NZ_JAHQCS010000178.1"/>
</dbReference>
<reference evidence="1 2" key="1">
    <citation type="submission" date="2021-06" db="EMBL/GenBank/DDBJ databases">
        <title>Bacillus sp. RD4P76, an endophyte from a halophyte.</title>
        <authorList>
            <person name="Sun J.-Q."/>
        </authorList>
    </citation>
    <scope>NUCLEOTIDE SEQUENCE [LARGE SCALE GENOMIC DNA]</scope>
    <source>
        <strain evidence="1 2">CGMCC 1.15917</strain>
    </source>
</reference>